<organism evidence="3">
    <name type="scientific">marine metagenome</name>
    <dbReference type="NCBI Taxonomy" id="408172"/>
    <lineage>
        <taxon>unclassified sequences</taxon>
        <taxon>metagenomes</taxon>
        <taxon>ecological metagenomes</taxon>
    </lineage>
</organism>
<dbReference type="InterPro" id="IPR036069">
    <property type="entry name" value="DUF34/NIF3_sf"/>
</dbReference>
<gene>
    <name evidence="3" type="ORF">METZ01_LOCUS81682</name>
</gene>
<dbReference type="PANTHER" id="PTHR13799:SF14">
    <property type="entry name" value="GTP CYCLOHYDROLASE 1 TYPE 2 HOMOLOG"/>
    <property type="match status" value="1"/>
</dbReference>
<sequence length="249" mass="27061">MDILQLSNYLDNLLEINSIRDAPQALNGLQIQNRGEIKKIGLAVDLCQATIDLAIAKQCQMMFVHHGAFWSGLQPIRGQHYEKLSAMIQANLGLYSAHIPLDLHPVYGNNRTLADWIGLENLEPFGEYDGIKIGFKGSISPTSAESLGKILEQKLGSQVKVIGQGEVKTVGLVTGGAADIVKQAIQEGLDCYITGEGANHHFHEAIEGNCILIFAGHYGTETGGVKSIGKHLKEKFAIDSEFLHYPTGL</sequence>
<evidence type="ECO:0000313" key="3">
    <source>
        <dbReference type="EMBL" id="SVA28828.1"/>
    </source>
</evidence>
<evidence type="ECO:0008006" key="4">
    <source>
        <dbReference type="Google" id="ProtNLM"/>
    </source>
</evidence>
<name>A0A381UMF9_9ZZZZ</name>
<dbReference type="PANTHER" id="PTHR13799">
    <property type="entry name" value="NGG1 INTERACTING FACTOR 3"/>
    <property type="match status" value="1"/>
</dbReference>
<dbReference type="NCBIfam" id="TIGR00486">
    <property type="entry name" value="YbgI_SA1388"/>
    <property type="match status" value="1"/>
</dbReference>
<dbReference type="AlphaFoldDB" id="A0A381UMF9"/>
<proteinExistence type="inferred from homology"/>
<dbReference type="EMBL" id="UINC01006651">
    <property type="protein sequence ID" value="SVA28828.1"/>
    <property type="molecule type" value="Genomic_DNA"/>
</dbReference>
<evidence type="ECO:0000256" key="1">
    <source>
        <dbReference type="ARBA" id="ARBA00006964"/>
    </source>
</evidence>
<dbReference type="FunFam" id="3.40.1390.30:FF:000001">
    <property type="entry name" value="GTP cyclohydrolase 1 type 2"/>
    <property type="match status" value="1"/>
</dbReference>
<dbReference type="SUPFAM" id="SSF102705">
    <property type="entry name" value="NIF3 (NGG1p interacting factor 3)-like"/>
    <property type="match status" value="1"/>
</dbReference>
<evidence type="ECO:0000256" key="2">
    <source>
        <dbReference type="ARBA" id="ARBA00022723"/>
    </source>
</evidence>
<dbReference type="GO" id="GO:0046872">
    <property type="term" value="F:metal ion binding"/>
    <property type="evidence" value="ECO:0007669"/>
    <property type="project" value="UniProtKB-KW"/>
</dbReference>
<accession>A0A381UMF9</accession>
<protein>
    <recommendedName>
        <fullName evidence="4">Nif3-like dinuclear metal center hexameric protein</fullName>
    </recommendedName>
</protein>
<dbReference type="Gene3D" id="3.40.1390.30">
    <property type="entry name" value="NIF3 (NGG1p interacting factor 3)-like"/>
    <property type="match status" value="2"/>
</dbReference>
<keyword evidence="2" id="KW-0479">Metal-binding</keyword>
<reference evidence="3" key="1">
    <citation type="submission" date="2018-05" db="EMBL/GenBank/DDBJ databases">
        <authorList>
            <person name="Lanie J.A."/>
            <person name="Ng W.-L."/>
            <person name="Kazmierczak K.M."/>
            <person name="Andrzejewski T.M."/>
            <person name="Davidsen T.M."/>
            <person name="Wayne K.J."/>
            <person name="Tettelin H."/>
            <person name="Glass J.I."/>
            <person name="Rusch D."/>
            <person name="Podicherti R."/>
            <person name="Tsui H.-C.T."/>
            <person name="Winkler M.E."/>
        </authorList>
    </citation>
    <scope>NUCLEOTIDE SEQUENCE</scope>
</reference>
<dbReference type="Pfam" id="PF01784">
    <property type="entry name" value="DUF34_NIF3"/>
    <property type="match status" value="1"/>
</dbReference>
<dbReference type="InterPro" id="IPR002678">
    <property type="entry name" value="DUF34/NIF3"/>
</dbReference>
<comment type="similarity">
    <text evidence="1">Belongs to the GTP cyclohydrolase I type 2/NIF3 family.</text>
</comment>
<dbReference type="GO" id="GO:0005737">
    <property type="term" value="C:cytoplasm"/>
    <property type="evidence" value="ECO:0007669"/>
    <property type="project" value="TreeGrafter"/>
</dbReference>